<protein>
    <submittedName>
        <fullName evidence="1">Uncharacterized protein</fullName>
    </submittedName>
</protein>
<organism evidence="1 2">
    <name type="scientific">Hippocampus comes</name>
    <name type="common">Tiger tail seahorse</name>
    <dbReference type="NCBI Taxonomy" id="109280"/>
    <lineage>
        <taxon>Eukaryota</taxon>
        <taxon>Metazoa</taxon>
        <taxon>Chordata</taxon>
        <taxon>Craniata</taxon>
        <taxon>Vertebrata</taxon>
        <taxon>Euteleostomi</taxon>
        <taxon>Actinopterygii</taxon>
        <taxon>Neopterygii</taxon>
        <taxon>Teleostei</taxon>
        <taxon>Neoteleostei</taxon>
        <taxon>Acanthomorphata</taxon>
        <taxon>Syngnathiaria</taxon>
        <taxon>Syngnathiformes</taxon>
        <taxon>Syngnathoidei</taxon>
        <taxon>Syngnathidae</taxon>
        <taxon>Hippocampus</taxon>
    </lineage>
</organism>
<evidence type="ECO:0000313" key="2">
    <source>
        <dbReference type="Proteomes" id="UP000264820"/>
    </source>
</evidence>
<keyword evidence="2" id="KW-1185">Reference proteome</keyword>
<dbReference type="Proteomes" id="UP000264820">
    <property type="component" value="Unplaced"/>
</dbReference>
<sequence length="52" mass="5455">MQDALLLGLEGVKKKILHGGTGEIPKFITGAKVIRLVSGTSFSVVIVFGDRG</sequence>
<dbReference type="STRING" id="109280.ENSHCOP00000027450"/>
<dbReference type="AlphaFoldDB" id="A0A3Q2Z957"/>
<accession>A0A3Q2Z957</accession>
<dbReference type="Ensembl" id="ENSHCOT00000023600.1">
    <property type="protein sequence ID" value="ENSHCOP00000027450.1"/>
    <property type="gene ID" value="ENSHCOG00000019284.1"/>
</dbReference>
<reference evidence="1" key="1">
    <citation type="submission" date="2025-08" db="UniProtKB">
        <authorList>
            <consortium name="Ensembl"/>
        </authorList>
    </citation>
    <scope>IDENTIFICATION</scope>
</reference>
<reference evidence="1" key="2">
    <citation type="submission" date="2025-09" db="UniProtKB">
        <authorList>
            <consortium name="Ensembl"/>
        </authorList>
    </citation>
    <scope>IDENTIFICATION</scope>
</reference>
<proteinExistence type="predicted"/>
<evidence type="ECO:0000313" key="1">
    <source>
        <dbReference type="Ensembl" id="ENSHCOP00000027450.1"/>
    </source>
</evidence>
<name>A0A3Q2Z957_HIPCM</name>